<dbReference type="InterPro" id="IPR002641">
    <property type="entry name" value="PNPLA_dom"/>
</dbReference>
<dbReference type="SUPFAM" id="SSF52151">
    <property type="entry name" value="FabD/lysophospholipase-like"/>
    <property type="match status" value="1"/>
</dbReference>
<dbReference type="InterPro" id="IPR037483">
    <property type="entry name" value="YjjU-like"/>
</dbReference>
<feature type="domain" description="PNPLA" evidence="5">
    <location>
        <begin position="5"/>
        <end position="171"/>
    </location>
</feature>
<gene>
    <name evidence="6" type="ORF">DL07_08425</name>
</gene>
<evidence type="ECO:0000256" key="2">
    <source>
        <dbReference type="ARBA" id="ARBA00022963"/>
    </source>
</evidence>
<keyword evidence="1 4" id="KW-0378">Hydrolase</keyword>
<proteinExistence type="predicted"/>
<sequence>MKVGLVLEGGGMRGLYTAGVLDALLEAGIKVDGVVSVSAGALFGVNYLSNQPQRALRYNKRFMGDRRYMSFWSWLTTGNFVNKEFSYYKVPMELDVFDQESFADSGVPFYVVTTDIETGKPDYIKIDHVFEQMEALRASSALPLVSEIVEYKGKRYMDGGLSDSLPIDFMENLGFDKLIIVLTRPKGYRKQPSKTSKRIYKLFYRKYPEFVQVASNRHIHYNKSIEKIEALEKTGNLYAIRPEHALEVSRLEKDPEKFEAIYQEGLDQMRNDMSNLKTFLGDN</sequence>
<dbReference type="InterPro" id="IPR045943">
    <property type="entry name" value="DUF6363"/>
</dbReference>
<protein>
    <submittedName>
        <fullName evidence="6">Serine protease</fullName>
    </submittedName>
</protein>
<comment type="caution">
    <text evidence="4">Lacks conserved residue(s) required for the propagation of feature annotation.</text>
</comment>
<dbReference type="Pfam" id="PF19890">
    <property type="entry name" value="DUF6363"/>
    <property type="match status" value="1"/>
</dbReference>
<keyword evidence="6" id="KW-0645">Protease</keyword>
<dbReference type="GO" id="GO:0016042">
    <property type="term" value="P:lipid catabolic process"/>
    <property type="evidence" value="ECO:0007669"/>
    <property type="project" value="UniProtKB-UniRule"/>
</dbReference>
<dbReference type="InterPro" id="IPR050301">
    <property type="entry name" value="NTE"/>
</dbReference>
<evidence type="ECO:0000256" key="1">
    <source>
        <dbReference type="ARBA" id="ARBA00022801"/>
    </source>
</evidence>
<evidence type="ECO:0000259" key="5">
    <source>
        <dbReference type="PROSITE" id="PS51635"/>
    </source>
</evidence>
<dbReference type="Pfam" id="PF01734">
    <property type="entry name" value="Patatin"/>
    <property type="match status" value="1"/>
</dbReference>
<feature type="short sequence motif" description="GXGXXG" evidence="4">
    <location>
        <begin position="9"/>
        <end position="14"/>
    </location>
</feature>
<evidence type="ECO:0000256" key="3">
    <source>
        <dbReference type="ARBA" id="ARBA00023098"/>
    </source>
</evidence>
<evidence type="ECO:0000313" key="7">
    <source>
        <dbReference type="Proteomes" id="UP000027855"/>
    </source>
</evidence>
<dbReference type="GO" id="GO:0006508">
    <property type="term" value="P:proteolysis"/>
    <property type="evidence" value="ECO:0007669"/>
    <property type="project" value="UniProtKB-KW"/>
</dbReference>
<name>A0A074IUV9_STRSL</name>
<feature type="active site" description="Nucleophile" evidence="4">
    <location>
        <position position="38"/>
    </location>
</feature>
<dbReference type="PANTHER" id="PTHR14226:SF25">
    <property type="entry name" value="PHOSPHOESTERASE"/>
    <property type="match status" value="1"/>
</dbReference>
<organism evidence="6 7">
    <name type="scientific">Streptococcus salivarius</name>
    <dbReference type="NCBI Taxonomy" id="1304"/>
    <lineage>
        <taxon>Bacteria</taxon>
        <taxon>Bacillati</taxon>
        <taxon>Bacillota</taxon>
        <taxon>Bacilli</taxon>
        <taxon>Lactobacillales</taxon>
        <taxon>Streptococcaceae</taxon>
        <taxon>Streptococcus</taxon>
    </lineage>
</organism>
<feature type="active site" description="Proton acceptor" evidence="4">
    <location>
        <position position="158"/>
    </location>
</feature>
<dbReference type="PROSITE" id="PS51635">
    <property type="entry name" value="PNPLA"/>
    <property type="match status" value="1"/>
</dbReference>
<dbReference type="Proteomes" id="UP000027855">
    <property type="component" value="Unassembled WGS sequence"/>
</dbReference>
<accession>A0A074IUV9</accession>
<dbReference type="AlphaFoldDB" id="A0A074IUV9"/>
<dbReference type="PANTHER" id="PTHR14226">
    <property type="entry name" value="NEUROPATHY TARGET ESTERASE/SWISS CHEESE D.MELANOGASTER"/>
    <property type="match status" value="1"/>
</dbReference>
<comment type="caution">
    <text evidence="6">The sequence shown here is derived from an EMBL/GenBank/DDBJ whole genome shotgun (WGS) entry which is preliminary data.</text>
</comment>
<dbReference type="CDD" id="cd07208">
    <property type="entry name" value="Pat_hypo_Ecoli_yjju_like"/>
    <property type="match status" value="1"/>
</dbReference>
<reference evidence="6 7" key="1">
    <citation type="submission" date="2014-04" db="EMBL/GenBank/DDBJ databases">
        <title>Variable characteristics of bacteriocin-producing Streptococcus salivarius strains isolated from Malaysian subjects.</title>
        <authorList>
            <person name="Philip K."/>
            <person name="Barbour A."/>
        </authorList>
    </citation>
    <scope>NUCLEOTIDE SEQUENCE [LARGE SCALE GENOMIC DNA]</scope>
    <source>
        <strain evidence="6 7">NU10</strain>
    </source>
</reference>
<evidence type="ECO:0000313" key="6">
    <source>
        <dbReference type="EMBL" id="KEO46733.1"/>
    </source>
</evidence>
<dbReference type="InterPro" id="IPR016035">
    <property type="entry name" value="Acyl_Trfase/lysoPLipase"/>
</dbReference>
<evidence type="ECO:0000256" key="4">
    <source>
        <dbReference type="PROSITE-ProRule" id="PRU01161"/>
    </source>
</evidence>
<dbReference type="EMBL" id="JJMT01000004">
    <property type="protein sequence ID" value="KEO46733.1"/>
    <property type="molecule type" value="Genomic_DNA"/>
</dbReference>
<keyword evidence="2 4" id="KW-0442">Lipid degradation</keyword>
<dbReference type="RefSeq" id="WP_037600609.1">
    <property type="nucleotide sequence ID" value="NZ_JBDMCA010000007.1"/>
</dbReference>
<dbReference type="GO" id="GO:0008233">
    <property type="term" value="F:peptidase activity"/>
    <property type="evidence" value="ECO:0007669"/>
    <property type="project" value="UniProtKB-KW"/>
</dbReference>
<dbReference type="Gene3D" id="3.40.1090.10">
    <property type="entry name" value="Cytosolic phospholipase A2 catalytic domain"/>
    <property type="match status" value="2"/>
</dbReference>
<feature type="short sequence motif" description="DGA/G" evidence="4">
    <location>
        <begin position="158"/>
        <end position="160"/>
    </location>
</feature>
<keyword evidence="3 4" id="KW-0443">Lipid metabolism</keyword>